<dbReference type="Pfam" id="PF00078">
    <property type="entry name" value="RVT_1"/>
    <property type="match status" value="1"/>
</dbReference>
<dbReference type="SUPFAM" id="SSF56672">
    <property type="entry name" value="DNA/RNA polymerases"/>
    <property type="match status" value="1"/>
</dbReference>
<feature type="domain" description="Reverse transcriptase" evidence="1">
    <location>
        <begin position="20"/>
        <end position="121"/>
    </location>
</feature>
<dbReference type="InterPro" id="IPR000477">
    <property type="entry name" value="RT_dom"/>
</dbReference>
<accession>A0AAE0Q226</accession>
<reference evidence="2" key="1">
    <citation type="submission" date="2023-06" db="EMBL/GenBank/DDBJ databases">
        <title>Male Hemibagrus guttatus genome.</title>
        <authorList>
            <person name="Bian C."/>
        </authorList>
    </citation>
    <scope>NUCLEOTIDE SEQUENCE</scope>
    <source>
        <strain evidence="2">Male_cb2023</strain>
        <tissue evidence="2">Muscle</tissue>
    </source>
</reference>
<dbReference type="InterPro" id="IPR043502">
    <property type="entry name" value="DNA/RNA_pol_sf"/>
</dbReference>
<dbReference type="PANTHER" id="PTHR33332">
    <property type="entry name" value="REVERSE TRANSCRIPTASE DOMAIN-CONTAINING PROTEIN"/>
    <property type="match status" value="1"/>
</dbReference>
<dbReference type="AlphaFoldDB" id="A0AAE0Q226"/>
<comment type="caution">
    <text evidence="2">The sequence shown here is derived from an EMBL/GenBank/DDBJ whole genome shotgun (WGS) entry which is preliminary data.</text>
</comment>
<evidence type="ECO:0000313" key="3">
    <source>
        <dbReference type="Proteomes" id="UP001274896"/>
    </source>
</evidence>
<name>A0AAE0Q226_9TELE</name>
<keyword evidence="3" id="KW-1185">Reference proteome</keyword>
<sequence>MALDHLTISDLLSLLSRNTSCNWILDFLNERPQSVRIRNSISSTTTLSTGAPQGCVFSPLLFTVLIHDCAAMHSSNHIINYEVCLIRKNNESAYREEVQQLTAWCNANNLTLNVDKTKEMVVDLQESTEWPFSTEH</sequence>
<dbReference type="EMBL" id="JAUCMX010000024">
    <property type="protein sequence ID" value="KAK3511970.1"/>
    <property type="molecule type" value="Genomic_DNA"/>
</dbReference>
<organism evidence="2 3">
    <name type="scientific">Hemibagrus guttatus</name>
    <dbReference type="NCBI Taxonomy" id="175788"/>
    <lineage>
        <taxon>Eukaryota</taxon>
        <taxon>Metazoa</taxon>
        <taxon>Chordata</taxon>
        <taxon>Craniata</taxon>
        <taxon>Vertebrata</taxon>
        <taxon>Euteleostomi</taxon>
        <taxon>Actinopterygii</taxon>
        <taxon>Neopterygii</taxon>
        <taxon>Teleostei</taxon>
        <taxon>Ostariophysi</taxon>
        <taxon>Siluriformes</taxon>
        <taxon>Bagridae</taxon>
        <taxon>Hemibagrus</taxon>
    </lineage>
</organism>
<dbReference type="Proteomes" id="UP001274896">
    <property type="component" value="Unassembled WGS sequence"/>
</dbReference>
<evidence type="ECO:0000313" key="2">
    <source>
        <dbReference type="EMBL" id="KAK3511970.1"/>
    </source>
</evidence>
<proteinExistence type="predicted"/>
<gene>
    <name evidence="2" type="ORF">QTP70_027663</name>
</gene>
<protein>
    <recommendedName>
        <fullName evidence="1">Reverse transcriptase domain-containing protein</fullName>
    </recommendedName>
</protein>
<evidence type="ECO:0000259" key="1">
    <source>
        <dbReference type="Pfam" id="PF00078"/>
    </source>
</evidence>